<keyword evidence="3" id="KW-1003">Cell membrane</keyword>
<keyword evidence="6" id="KW-0479">Metal-binding</keyword>
<accession>A0A1G9NLM5</accession>
<feature type="transmembrane region" description="Helical" evidence="12">
    <location>
        <begin position="411"/>
        <end position="428"/>
    </location>
</feature>
<dbReference type="GO" id="GO:0046872">
    <property type="term" value="F:metal ion binding"/>
    <property type="evidence" value="ECO:0007669"/>
    <property type="project" value="UniProtKB-KW"/>
</dbReference>
<dbReference type="Proteomes" id="UP000182347">
    <property type="component" value="Unassembled WGS sequence"/>
</dbReference>
<keyword evidence="4 15" id="KW-0645">Protease</keyword>
<feature type="transmembrane region" description="Helical" evidence="12">
    <location>
        <begin position="6"/>
        <end position="25"/>
    </location>
</feature>
<evidence type="ECO:0000256" key="8">
    <source>
        <dbReference type="ARBA" id="ARBA00022833"/>
    </source>
</evidence>
<keyword evidence="11 12" id="KW-0472">Membrane</keyword>
<evidence type="ECO:0000259" key="14">
    <source>
        <dbReference type="Pfam" id="PF23492"/>
    </source>
</evidence>
<dbReference type="InterPro" id="IPR050083">
    <property type="entry name" value="HtpX_protease"/>
</dbReference>
<feature type="transmembrane region" description="Helical" evidence="12">
    <location>
        <begin position="301"/>
        <end position="317"/>
    </location>
</feature>
<evidence type="ECO:0000259" key="13">
    <source>
        <dbReference type="Pfam" id="PF01435"/>
    </source>
</evidence>
<sequence length="572" mass="65172">MLPGFYEIIVCVFLGLTTHLIGLLAGKKNKKLGIAAEGVAALLVTGIVFYLNPSTDGFLYFSFLASGWSSGFTLTRGLEKYREVKRELDTAGVEQIITVRSSSRIAFDLVFVIIVYAGAILFLFYGPKESPLHFVIVFGMFPSLSMLVKRVIDWKKVRFYYGEAEQKLYIISWFHARTYTLQDAESVAVESAVDLLKLHPYFTLFTSRVDFTTSMQRVLRIQFPGESVYMTVEQAEQWQKRLTNFTANQTGDDQELVVLPFYHRKNIKRLFGKLYFAMTVKGISAYTGLVLLLYFLKAPPMMMAFLAGCYWVFNLYISDRVLKTAMDAKEVEDPIVIKAARKVFSRAGIPNVKVYVTESDEYNGLAAGMNIGHSLVTLTSTTLKLPPTVLEGILAHEAVHVKKRDVMWKQIANALLLLGYVSIVFVIAENISDIEAVKTPLFFVFWLMFMLFPVFQSLLSQWCEVRADFLGSSYLDGGTEQMAESMTAIAVKQDEAALKSVGYSETKQSEMVKESSLDRSPWWLRVVEFQMMPHPPMYWRIQALHSQPCGWGIAVCKYWFISRWKESFYRKK</sequence>
<comment type="cofactor">
    <cofactor evidence="1">
        <name>Zn(2+)</name>
        <dbReference type="ChEBI" id="CHEBI:29105"/>
    </cofactor>
</comment>
<keyword evidence="16" id="KW-1185">Reference proteome</keyword>
<dbReference type="GO" id="GO:0005886">
    <property type="term" value="C:plasma membrane"/>
    <property type="evidence" value="ECO:0007669"/>
    <property type="project" value="UniProtKB-SubCell"/>
</dbReference>
<keyword evidence="10" id="KW-0482">Metalloprotease</keyword>
<keyword evidence="5 12" id="KW-0812">Transmembrane</keyword>
<evidence type="ECO:0000313" key="16">
    <source>
        <dbReference type="Proteomes" id="UP000182347"/>
    </source>
</evidence>
<feature type="transmembrane region" description="Helical" evidence="12">
    <location>
        <begin position="32"/>
        <end position="51"/>
    </location>
</feature>
<evidence type="ECO:0000256" key="11">
    <source>
        <dbReference type="ARBA" id="ARBA00023136"/>
    </source>
</evidence>
<keyword evidence="7" id="KW-0378">Hydrolase</keyword>
<dbReference type="STRING" id="482461.SAMN05216244_1041"/>
<dbReference type="PANTHER" id="PTHR43221:SF1">
    <property type="entry name" value="PROTEASE HTPX"/>
    <property type="match status" value="1"/>
</dbReference>
<keyword evidence="8" id="KW-0862">Zinc</keyword>
<dbReference type="EMBL" id="FNHF01000001">
    <property type="protein sequence ID" value="SDL86927.1"/>
    <property type="molecule type" value="Genomic_DNA"/>
</dbReference>
<dbReference type="Pfam" id="PF23492">
    <property type="entry name" value="bPH_9"/>
    <property type="match status" value="1"/>
</dbReference>
<feature type="transmembrane region" description="Helical" evidence="12">
    <location>
        <begin position="274"/>
        <end position="295"/>
    </location>
</feature>
<name>A0A1G9NLM5_9BACI</name>
<evidence type="ECO:0000256" key="10">
    <source>
        <dbReference type="ARBA" id="ARBA00023049"/>
    </source>
</evidence>
<gene>
    <name evidence="15" type="ORF">SAMN05216244_1041</name>
</gene>
<protein>
    <submittedName>
        <fullName evidence="15">Zn-dependent protease with chaperone function</fullName>
    </submittedName>
</protein>
<evidence type="ECO:0000256" key="9">
    <source>
        <dbReference type="ARBA" id="ARBA00022989"/>
    </source>
</evidence>
<dbReference type="PANTHER" id="PTHR43221">
    <property type="entry name" value="PROTEASE HTPX"/>
    <property type="match status" value="1"/>
</dbReference>
<reference evidence="16" key="1">
    <citation type="submission" date="2016-10" db="EMBL/GenBank/DDBJ databases">
        <authorList>
            <person name="Varghese N."/>
            <person name="Submissions S."/>
        </authorList>
    </citation>
    <scope>NUCLEOTIDE SEQUENCE [LARGE SCALE GENOMIC DNA]</scope>
    <source>
        <strain evidence="16">CGMCC 1.6199</strain>
    </source>
</reference>
<dbReference type="GO" id="GO:0006508">
    <property type="term" value="P:proteolysis"/>
    <property type="evidence" value="ECO:0007669"/>
    <property type="project" value="UniProtKB-KW"/>
</dbReference>
<keyword evidence="9 12" id="KW-1133">Transmembrane helix</keyword>
<dbReference type="OrthoDB" id="15218at2"/>
<feature type="transmembrane region" description="Helical" evidence="12">
    <location>
        <begin position="440"/>
        <end position="459"/>
    </location>
</feature>
<evidence type="ECO:0000256" key="4">
    <source>
        <dbReference type="ARBA" id="ARBA00022670"/>
    </source>
</evidence>
<comment type="subcellular location">
    <subcellularLocation>
        <location evidence="2">Cell membrane</location>
        <topology evidence="2">Multi-pass membrane protein</topology>
    </subcellularLocation>
</comment>
<organism evidence="15 16">
    <name type="scientific">Sediminibacillus halophilus</name>
    <dbReference type="NCBI Taxonomy" id="482461"/>
    <lineage>
        <taxon>Bacteria</taxon>
        <taxon>Bacillati</taxon>
        <taxon>Bacillota</taxon>
        <taxon>Bacilli</taxon>
        <taxon>Bacillales</taxon>
        <taxon>Bacillaceae</taxon>
        <taxon>Sediminibacillus</taxon>
    </lineage>
</organism>
<evidence type="ECO:0000256" key="3">
    <source>
        <dbReference type="ARBA" id="ARBA00022475"/>
    </source>
</evidence>
<dbReference type="InterPro" id="IPR056388">
    <property type="entry name" value="PH_YxkI"/>
</dbReference>
<dbReference type="CDD" id="cd07329">
    <property type="entry name" value="M56_like"/>
    <property type="match status" value="1"/>
</dbReference>
<feature type="transmembrane region" description="Helical" evidence="12">
    <location>
        <begin position="131"/>
        <end position="148"/>
    </location>
</feature>
<dbReference type="Gene3D" id="3.30.2010.10">
    <property type="entry name" value="Metalloproteases ('zincins'), catalytic domain"/>
    <property type="match status" value="1"/>
</dbReference>
<proteinExistence type="predicted"/>
<feature type="transmembrane region" description="Helical" evidence="12">
    <location>
        <begin position="105"/>
        <end position="125"/>
    </location>
</feature>
<evidence type="ECO:0000256" key="7">
    <source>
        <dbReference type="ARBA" id="ARBA00022801"/>
    </source>
</evidence>
<dbReference type="Pfam" id="PF01435">
    <property type="entry name" value="Peptidase_M48"/>
    <property type="match status" value="1"/>
</dbReference>
<evidence type="ECO:0000256" key="12">
    <source>
        <dbReference type="SAM" id="Phobius"/>
    </source>
</evidence>
<dbReference type="InterPro" id="IPR001915">
    <property type="entry name" value="Peptidase_M48"/>
</dbReference>
<dbReference type="AlphaFoldDB" id="A0A1G9NLM5"/>
<dbReference type="RefSeq" id="WP_074597757.1">
    <property type="nucleotide sequence ID" value="NZ_FNHF01000001.1"/>
</dbReference>
<feature type="transmembrane region" description="Helical" evidence="12">
    <location>
        <begin position="57"/>
        <end position="78"/>
    </location>
</feature>
<evidence type="ECO:0000256" key="1">
    <source>
        <dbReference type="ARBA" id="ARBA00001947"/>
    </source>
</evidence>
<feature type="domain" description="YxkI PH" evidence="14">
    <location>
        <begin position="158"/>
        <end position="245"/>
    </location>
</feature>
<feature type="domain" description="Peptidase M48" evidence="13">
    <location>
        <begin position="338"/>
        <end position="545"/>
    </location>
</feature>
<evidence type="ECO:0000313" key="15">
    <source>
        <dbReference type="EMBL" id="SDL86927.1"/>
    </source>
</evidence>
<dbReference type="GO" id="GO:0004222">
    <property type="term" value="F:metalloendopeptidase activity"/>
    <property type="evidence" value="ECO:0007669"/>
    <property type="project" value="InterPro"/>
</dbReference>
<evidence type="ECO:0000256" key="6">
    <source>
        <dbReference type="ARBA" id="ARBA00022723"/>
    </source>
</evidence>
<evidence type="ECO:0000256" key="2">
    <source>
        <dbReference type="ARBA" id="ARBA00004651"/>
    </source>
</evidence>
<evidence type="ECO:0000256" key="5">
    <source>
        <dbReference type="ARBA" id="ARBA00022692"/>
    </source>
</evidence>